<dbReference type="EMBL" id="JAGIOO010000001">
    <property type="protein sequence ID" value="MBP2475063.1"/>
    <property type="molecule type" value="Genomic_DNA"/>
</dbReference>
<reference evidence="3 4" key="1">
    <citation type="submission" date="2021-03" db="EMBL/GenBank/DDBJ databases">
        <title>Sequencing the genomes of 1000 actinobacteria strains.</title>
        <authorList>
            <person name="Klenk H.-P."/>
        </authorList>
    </citation>
    <scope>NUCLEOTIDE SEQUENCE [LARGE SCALE GENOMIC DNA]</scope>
    <source>
        <strain evidence="3 4">DSM 44580</strain>
    </source>
</reference>
<evidence type="ECO:0000259" key="2">
    <source>
        <dbReference type="Pfam" id="PF14021"/>
    </source>
</evidence>
<evidence type="ECO:0000256" key="1">
    <source>
        <dbReference type="SAM" id="SignalP"/>
    </source>
</evidence>
<dbReference type="PANTHER" id="PTHR42059:SF1">
    <property type="entry name" value="TNT DOMAIN-CONTAINING PROTEIN"/>
    <property type="match status" value="1"/>
</dbReference>
<comment type="caution">
    <text evidence="3">The sequence shown here is derived from an EMBL/GenBank/DDBJ whole genome shotgun (WGS) entry which is preliminary data.</text>
</comment>
<dbReference type="RefSeq" id="WP_209707172.1">
    <property type="nucleotide sequence ID" value="NZ_JAGIOO010000001.1"/>
</dbReference>
<feature type="chain" id="PRO_5046228824" description="TNT domain-containing protein" evidence="1">
    <location>
        <begin position="27"/>
        <end position="210"/>
    </location>
</feature>
<evidence type="ECO:0000313" key="3">
    <source>
        <dbReference type="EMBL" id="MBP2475063.1"/>
    </source>
</evidence>
<proteinExistence type="predicted"/>
<feature type="domain" description="TNT" evidence="2">
    <location>
        <begin position="109"/>
        <end position="210"/>
    </location>
</feature>
<dbReference type="InterPro" id="IPR025331">
    <property type="entry name" value="TNT"/>
</dbReference>
<evidence type="ECO:0000313" key="4">
    <source>
        <dbReference type="Proteomes" id="UP001519363"/>
    </source>
</evidence>
<feature type="signal peptide" evidence="1">
    <location>
        <begin position="1"/>
        <end position="26"/>
    </location>
</feature>
<dbReference type="InterPro" id="IPR053024">
    <property type="entry name" value="Fungal_surface_NADase"/>
</dbReference>
<accession>A0ABS5AEP0</accession>
<protein>
    <recommendedName>
        <fullName evidence="2">TNT domain-containing protein</fullName>
    </recommendedName>
</protein>
<gene>
    <name evidence="3" type="ORF">JOF53_003935</name>
</gene>
<organism evidence="3 4">
    <name type="scientific">Crossiella equi</name>
    <dbReference type="NCBI Taxonomy" id="130796"/>
    <lineage>
        <taxon>Bacteria</taxon>
        <taxon>Bacillati</taxon>
        <taxon>Actinomycetota</taxon>
        <taxon>Actinomycetes</taxon>
        <taxon>Pseudonocardiales</taxon>
        <taxon>Pseudonocardiaceae</taxon>
        <taxon>Crossiella</taxon>
    </lineage>
</organism>
<dbReference type="Pfam" id="PF14021">
    <property type="entry name" value="TNT"/>
    <property type="match status" value="1"/>
</dbReference>
<name>A0ABS5AEP0_9PSEU</name>
<dbReference type="Proteomes" id="UP001519363">
    <property type="component" value="Unassembled WGS sequence"/>
</dbReference>
<sequence>MRGRQLLATLSAAVLLPLGAASPALASTAAEACAGAFQGDGRLGPETLPKVAEHPVGRLVAGYQRFGRLGAADFLAKYWDTAAGGWKYPPADGFLLRPDGTAVKKVHRLLPGYQLDRFGNEGGQVLSPTGAHYSKRSLPPQGLLTPDAGPRCDYHRYRVAKEFHVWQGTIAPWFEQGGRGSRVKLDRQLLPGPGNLTVAWLVDNGFLTRV</sequence>
<keyword evidence="4" id="KW-1185">Reference proteome</keyword>
<keyword evidence="1" id="KW-0732">Signal</keyword>
<dbReference type="PANTHER" id="PTHR42059">
    <property type="entry name" value="TNT DOMAIN-CONTAINING PROTEIN"/>
    <property type="match status" value="1"/>
</dbReference>